<dbReference type="STRING" id="5601.A0A0D2FZV6"/>
<evidence type="ECO:0000256" key="3">
    <source>
        <dbReference type="ARBA" id="ARBA00022617"/>
    </source>
</evidence>
<dbReference type="HOGENOM" id="CLU_001570_14_6_1"/>
<dbReference type="EMBL" id="KN846960">
    <property type="protein sequence ID" value="KIW65414.1"/>
    <property type="molecule type" value="Genomic_DNA"/>
</dbReference>
<evidence type="ECO:0000256" key="5">
    <source>
        <dbReference type="ARBA" id="ARBA00023002"/>
    </source>
</evidence>
<comment type="similarity">
    <text evidence="2">Belongs to the cytochrome P450 family.</text>
</comment>
<evidence type="ECO:0000256" key="6">
    <source>
        <dbReference type="ARBA" id="ARBA00023004"/>
    </source>
</evidence>
<keyword evidence="4" id="KW-0479">Metal-binding</keyword>
<keyword evidence="6" id="KW-0408">Iron</keyword>
<accession>A0A0D2FZV6</accession>
<protein>
    <submittedName>
        <fullName evidence="8">Uncharacterized protein</fullName>
    </submittedName>
</protein>
<dbReference type="PANTHER" id="PTHR24305:SF77">
    <property type="entry name" value="CYTOCHROME P450 MONOOXYGENASE"/>
    <property type="match status" value="1"/>
</dbReference>
<evidence type="ECO:0000256" key="4">
    <source>
        <dbReference type="ARBA" id="ARBA00022723"/>
    </source>
</evidence>
<evidence type="ECO:0000256" key="1">
    <source>
        <dbReference type="ARBA" id="ARBA00001971"/>
    </source>
</evidence>
<gene>
    <name evidence="8" type="ORF">PV04_07677</name>
</gene>
<evidence type="ECO:0000256" key="2">
    <source>
        <dbReference type="ARBA" id="ARBA00010617"/>
    </source>
</evidence>
<evidence type="ECO:0000313" key="8">
    <source>
        <dbReference type="EMBL" id="KIW65414.1"/>
    </source>
</evidence>
<evidence type="ECO:0000256" key="7">
    <source>
        <dbReference type="ARBA" id="ARBA00023033"/>
    </source>
</evidence>
<dbReference type="InterPro" id="IPR036396">
    <property type="entry name" value="Cyt_P450_sf"/>
</dbReference>
<dbReference type="Proteomes" id="UP000054266">
    <property type="component" value="Unassembled WGS sequence"/>
</dbReference>
<proteinExistence type="inferred from homology"/>
<dbReference type="GO" id="GO:0005506">
    <property type="term" value="F:iron ion binding"/>
    <property type="evidence" value="ECO:0007669"/>
    <property type="project" value="InterPro"/>
</dbReference>
<dbReference type="InterPro" id="IPR050121">
    <property type="entry name" value="Cytochrome_P450_monoxygenase"/>
</dbReference>
<keyword evidence="9" id="KW-1185">Reference proteome</keyword>
<organism evidence="8 9">
    <name type="scientific">Phialophora macrospora</name>
    <dbReference type="NCBI Taxonomy" id="1851006"/>
    <lineage>
        <taxon>Eukaryota</taxon>
        <taxon>Fungi</taxon>
        <taxon>Dikarya</taxon>
        <taxon>Ascomycota</taxon>
        <taxon>Pezizomycotina</taxon>
        <taxon>Eurotiomycetes</taxon>
        <taxon>Chaetothyriomycetidae</taxon>
        <taxon>Chaetothyriales</taxon>
        <taxon>Herpotrichiellaceae</taxon>
        <taxon>Phialophora</taxon>
    </lineage>
</organism>
<dbReference type="GO" id="GO:0016705">
    <property type="term" value="F:oxidoreductase activity, acting on paired donors, with incorporation or reduction of molecular oxygen"/>
    <property type="evidence" value="ECO:0007669"/>
    <property type="project" value="InterPro"/>
</dbReference>
<comment type="cofactor">
    <cofactor evidence="1">
        <name>heme</name>
        <dbReference type="ChEBI" id="CHEBI:30413"/>
    </cofactor>
</comment>
<reference evidence="8 9" key="1">
    <citation type="submission" date="2015-01" db="EMBL/GenBank/DDBJ databases">
        <title>The Genome Sequence of Capronia semiimmersa CBS27337.</title>
        <authorList>
            <consortium name="The Broad Institute Genomics Platform"/>
            <person name="Cuomo C."/>
            <person name="de Hoog S."/>
            <person name="Gorbushina A."/>
            <person name="Stielow B."/>
            <person name="Teixiera M."/>
            <person name="Abouelleil A."/>
            <person name="Chapman S.B."/>
            <person name="Priest M."/>
            <person name="Young S.K."/>
            <person name="Wortman J."/>
            <person name="Nusbaum C."/>
            <person name="Birren B."/>
        </authorList>
    </citation>
    <scope>NUCLEOTIDE SEQUENCE [LARGE SCALE GENOMIC DNA]</scope>
    <source>
        <strain evidence="8 9">CBS 27337</strain>
    </source>
</reference>
<keyword evidence="5" id="KW-0560">Oxidoreductase</keyword>
<dbReference type="AlphaFoldDB" id="A0A0D2FZV6"/>
<evidence type="ECO:0000313" key="9">
    <source>
        <dbReference type="Proteomes" id="UP000054266"/>
    </source>
</evidence>
<dbReference type="Gene3D" id="1.10.630.10">
    <property type="entry name" value="Cytochrome P450"/>
    <property type="match status" value="1"/>
</dbReference>
<keyword evidence="7" id="KW-0503">Monooxygenase</keyword>
<sequence length="339" mass="38632">MMGFTPTTTAAGFLLLGIAWYCISWFRSWHRLSHIPGPRGWGCTIVPWLRLHTRTDLFDQFYNLTARYGPLVRVGPNTLICADAEVMRRMSAPRSPYKRADWYFAMRLNPGEDNIFSTRDEARHDELRRKMAAGYSGKENLTLEQDIDAALLELVGLIERKYLSVGGQVVPMDLARKIQFLTSDVMSKLSFDHKFRDLETDADQWGYIAELEALFPNITWTATVPEFLKFMTRLGLLQKLAAAGDGSMGMAKVKAVAFEQVGKRFDRDGKPRDDMRDMLGSFIRHGLTREEAKQESLLNLRVYFSSSLLASLCFHSTSPDRLIFCGAMTDFKSRQNGRL</sequence>
<dbReference type="SUPFAM" id="SSF48264">
    <property type="entry name" value="Cytochrome P450"/>
    <property type="match status" value="1"/>
</dbReference>
<name>A0A0D2FZV6_9EURO</name>
<dbReference type="GO" id="GO:0004497">
    <property type="term" value="F:monooxygenase activity"/>
    <property type="evidence" value="ECO:0007669"/>
    <property type="project" value="UniProtKB-KW"/>
</dbReference>
<keyword evidence="3" id="KW-0349">Heme</keyword>
<dbReference type="PANTHER" id="PTHR24305">
    <property type="entry name" value="CYTOCHROME P450"/>
    <property type="match status" value="1"/>
</dbReference>
<dbReference type="GO" id="GO:0020037">
    <property type="term" value="F:heme binding"/>
    <property type="evidence" value="ECO:0007669"/>
    <property type="project" value="InterPro"/>
</dbReference>